<dbReference type="Pfam" id="PF00400">
    <property type="entry name" value="WD40"/>
    <property type="match status" value="7"/>
</dbReference>
<dbReference type="Proteomes" id="UP001220256">
    <property type="component" value="Unassembled WGS sequence"/>
</dbReference>
<dbReference type="InterPro" id="IPR020472">
    <property type="entry name" value="WD40_PAC1"/>
</dbReference>
<reference evidence="8 9" key="1">
    <citation type="journal article" date="2023" name="IMA Fungus">
        <title>Comparative genomic study of the Penicillium genus elucidates a diverse pangenome and 15 lateral gene transfer events.</title>
        <authorList>
            <person name="Petersen C."/>
            <person name="Sorensen T."/>
            <person name="Nielsen M.R."/>
            <person name="Sondergaard T.E."/>
            <person name="Sorensen J.L."/>
            <person name="Fitzpatrick D.A."/>
            <person name="Frisvad J.C."/>
            <person name="Nielsen K.L."/>
        </authorList>
    </citation>
    <scope>NUCLEOTIDE SEQUENCE [LARGE SCALE GENOMIC DNA]</scope>
    <source>
        <strain evidence="8 9">IBT 3361</strain>
    </source>
</reference>
<feature type="domain" description="Protein kinase" evidence="7">
    <location>
        <begin position="1"/>
        <end position="281"/>
    </location>
</feature>
<feature type="repeat" description="WD" evidence="5">
    <location>
        <begin position="408"/>
        <end position="449"/>
    </location>
</feature>
<dbReference type="InterPro" id="IPR045183">
    <property type="entry name" value="Ebi-like"/>
</dbReference>
<evidence type="ECO:0000313" key="9">
    <source>
        <dbReference type="Proteomes" id="UP001220256"/>
    </source>
</evidence>
<feature type="repeat" description="WD" evidence="5">
    <location>
        <begin position="450"/>
        <end position="491"/>
    </location>
</feature>
<feature type="repeat" description="WD" evidence="5">
    <location>
        <begin position="535"/>
        <end position="576"/>
    </location>
</feature>
<evidence type="ECO:0000259" key="7">
    <source>
        <dbReference type="PROSITE" id="PS50011"/>
    </source>
</evidence>
<dbReference type="Gene3D" id="2.130.10.10">
    <property type="entry name" value="YVTN repeat-like/Quinoprotein amine dehydrogenase"/>
    <property type="match status" value="2"/>
</dbReference>
<evidence type="ECO:0000256" key="6">
    <source>
        <dbReference type="SAM" id="MobiDB-lite"/>
    </source>
</evidence>
<proteinExistence type="predicted"/>
<dbReference type="InterPro" id="IPR001680">
    <property type="entry name" value="WD40_rpt"/>
</dbReference>
<protein>
    <recommendedName>
        <fullName evidence="7">Protein kinase domain-containing protein</fullName>
    </recommendedName>
</protein>
<keyword evidence="3" id="KW-0677">Repeat</keyword>
<dbReference type="InterPro" id="IPR000719">
    <property type="entry name" value="Prot_kinase_dom"/>
</dbReference>
<name>A0ABQ8W9U9_PENCH</name>
<evidence type="ECO:0000256" key="3">
    <source>
        <dbReference type="ARBA" id="ARBA00022737"/>
    </source>
</evidence>
<dbReference type="InterPro" id="IPR015943">
    <property type="entry name" value="WD40/YVTN_repeat-like_dom_sf"/>
</dbReference>
<dbReference type="InterPro" id="IPR019775">
    <property type="entry name" value="WD40_repeat_CS"/>
</dbReference>
<dbReference type="PANTHER" id="PTHR22846">
    <property type="entry name" value="WD40 REPEAT PROTEIN"/>
    <property type="match status" value="1"/>
</dbReference>
<keyword evidence="2 5" id="KW-0853">WD repeat</keyword>
<dbReference type="PROSITE" id="PS00678">
    <property type="entry name" value="WD_REPEATS_1"/>
    <property type="match status" value="3"/>
</dbReference>
<dbReference type="PROSITE" id="PS00108">
    <property type="entry name" value="PROTEIN_KINASE_ST"/>
    <property type="match status" value="1"/>
</dbReference>
<feature type="region of interest" description="Disordered" evidence="6">
    <location>
        <begin position="325"/>
        <end position="354"/>
    </location>
</feature>
<dbReference type="CDD" id="cd00200">
    <property type="entry name" value="WD40"/>
    <property type="match status" value="1"/>
</dbReference>
<feature type="repeat" description="WD" evidence="5">
    <location>
        <begin position="625"/>
        <end position="656"/>
    </location>
</feature>
<sequence length="679" mass="74802">MSSVPDWVLDSKLETHFLPGSKHEIVHTYYEQESLSQRPIKKSEHWQRESKIGGGGFGEVWLERCTERKNNGPQYERCFVKSFGWYQNEASLFITMEYLELGDLHDYLLNKDQPLPELEARCIMFQILEGLDFMHDNGFAHRDLKPRNILLRSCPPDDWWVKIADFGITKRIEDRLAKSTTLKGTPGYIAPELYEFTQGGTAYALDIWAAGEVMFRILTKQPAFKHPGLLASYVQTRILFPVNTLLTDRVSQHGVAFVICLMEPSPGDRMSAKDALQHRWFAQPLPSNNHNSATLVCQEEHTTSLVDSMTQVSVSWSTNKSLGAFENPIPRPTELGTSSLHTPSNETPKFQHESATPVRMMLPSTLEGHSKGVTSVAFSPDGRLVASGSKDMTVKLWNTTTGGIHKTLQGHWSQVTCVAFSPDSRFVVSGSYDATVKLWNSATGNTDKTLKGHSAFVASVAFSPDGTLVASGSSDHTVKLWNTSTGKIYKTLEGHTGSGLSMAFSPDGKLVASRGAGFHTINLWNTTTGMIYTMFGSDPPSVSNVAFSPDGKLLASVSRGHPVGLWNVMTGTIHKRLEGHLLAENHSDLMASVTFSPDGKLVATGCANKAIKLWNTTTGDMHKTLEGHTDWVHSMVFSPDGRLVASGSGAPDETLWLWDAGSYILRPFGSPAISKHLFP</sequence>
<accession>A0ABQ8W9U9</accession>
<dbReference type="SUPFAM" id="SSF56112">
    <property type="entry name" value="Protein kinase-like (PK-like)"/>
    <property type="match status" value="1"/>
</dbReference>
<dbReference type="SMART" id="SM00220">
    <property type="entry name" value="S_TKc"/>
    <property type="match status" value="1"/>
</dbReference>
<feature type="compositionally biased region" description="Polar residues" evidence="6">
    <location>
        <begin position="335"/>
        <end position="348"/>
    </location>
</feature>
<keyword evidence="4" id="KW-0539">Nucleus</keyword>
<dbReference type="InterPro" id="IPR008271">
    <property type="entry name" value="Ser/Thr_kinase_AS"/>
</dbReference>
<evidence type="ECO:0000256" key="4">
    <source>
        <dbReference type="ARBA" id="ARBA00023242"/>
    </source>
</evidence>
<dbReference type="Gene3D" id="1.10.510.10">
    <property type="entry name" value="Transferase(Phosphotransferase) domain 1"/>
    <property type="match status" value="1"/>
</dbReference>
<comment type="caution">
    <text evidence="8">The sequence shown here is derived from an EMBL/GenBank/DDBJ whole genome shotgun (WGS) entry which is preliminary data.</text>
</comment>
<dbReference type="SMART" id="SM00320">
    <property type="entry name" value="WD40"/>
    <property type="match status" value="7"/>
</dbReference>
<feature type="repeat" description="WD" evidence="5">
    <location>
        <begin position="583"/>
        <end position="624"/>
    </location>
</feature>
<dbReference type="InterPro" id="IPR011009">
    <property type="entry name" value="Kinase-like_dom_sf"/>
</dbReference>
<dbReference type="PROSITE" id="PS50294">
    <property type="entry name" value="WD_REPEATS_REGION"/>
    <property type="match status" value="5"/>
</dbReference>
<keyword evidence="9" id="KW-1185">Reference proteome</keyword>
<feature type="repeat" description="WD" evidence="5">
    <location>
        <begin position="366"/>
        <end position="407"/>
    </location>
</feature>
<dbReference type="PRINTS" id="PR00320">
    <property type="entry name" value="GPROTEINBRPT"/>
</dbReference>
<comment type="subcellular location">
    <subcellularLocation>
        <location evidence="1">Nucleus</location>
    </subcellularLocation>
</comment>
<evidence type="ECO:0000256" key="2">
    <source>
        <dbReference type="ARBA" id="ARBA00022574"/>
    </source>
</evidence>
<gene>
    <name evidence="8" type="ORF">N7505_008471</name>
</gene>
<dbReference type="InterPro" id="IPR036322">
    <property type="entry name" value="WD40_repeat_dom_sf"/>
</dbReference>
<evidence type="ECO:0000313" key="8">
    <source>
        <dbReference type="EMBL" id="KAJ5261604.1"/>
    </source>
</evidence>
<organism evidence="8 9">
    <name type="scientific">Penicillium chrysogenum</name>
    <name type="common">Penicillium notatum</name>
    <dbReference type="NCBI Taxonomy" id="5076"/>
    <lineage>
        <taxon>Eukaryota</taxon>
        <taxon>Fungi</taxon>
        <taxon>Dikarya</taxon>
        <taxon>Ascomycota</taxon>
        <taxon>Pezizomycotina</taxon>
        <taxon>Eurotiomycetes</taxon>
        <taxon>Eurotiomycetidae</taxon>
        <taxon>Eurotiales</taxon>
        <taxon>Aspergillaceae</taxon>
        <taxon>Penicillium</taxon>
        <taxon>Penicillium chrysogenum species complex</taxon>
    </lineage>
</organism>
<evidence type="ECO:0000256" key="1">
    <source>
        <dbReference type="ARBA" id="ARBA00004123"/>
    </source>
</evidence>
<dbReference type="PANTHER" id="PTHR22846:SF2">
    <property type="entry name" value="F-BOX-LIKE_WD REPEAT-CONTAINING PROTEIN EBI"/>
    <property type="match status" value="1"/>
</dbReference>
<dbReference type="SUPFAM" id="SSF50978">
    <property type="entry name" value="WD40 repeat-like"/>
    <property type="match status" value="1"/>
</dbReference>
<dbReference type="Pfam" id="PF00069">
    <property type="entry name" value="Pkinase"/>
    <property type="match status" value="1"/>
</dbReference>
<evidence type="ECO:0000256" key="5">
    <source>
        <dbReference type="PROSITE-ProRule" id="PRU00221"/>
    </source>
</evidence>
<dbReference type="PROSITE" id="PS50011">
    <property type="entry name" value="PROTEIN_KINASE_DOM"/>
    <property type="match status" value="1"/>
</dbReference>
<dbReference type="EMBL" id="JAPVEB010000006">
    <property type="protein sequence ID" value="KAJ5261604.1"/>
    <property type="molecule type" value="Genomic_DNA"/>
</dbReference>
<dbReference type="PROSITE" id="PS50082">
    <property type="entry name" value="WD_REPEATS_2"/>
    <property type="match status" value="6"/>
</dbReference>